<dbReference type="Ensembl" id="ENSBJAT00000019575.1">
    <property type="protein sequence ID" value="ENSBJAP00000019049.1"/>
    <property type="gene ID" value="ENSBJAG00000012529.1"/>
</dbReference>
<dbReference type="InterPro" id="IPR035984">
    <property type="entry name" value="Acyl-CoA-binding_sf"/>
</dbReference>
<reference evidence="3" key="1">
    <citation type="submission" date="2025-08" db="UniProtKB">
        <authorList>
            <consortium name="Ensembl"/>
        </authorList>
    </citation>
    <scope>IDENTIFICATION</scope>
</reference>
<dbReference type="SUPFAM" id="SSF47027">
    <property type="entry name" value="Acyl-CoA binding protein"/>
    <property type="match status" value="1"/>
</dbReference>
<name>A0A8C0HP32_9AVES</name>
<keyword evidence="4" id="KW-1185">Reference proteome</keyword>
<dbReference type="PROSITE" id="PS51228">
    <property type="entry name" value="ACB_2"/>
    <property type="match status" value="1"/>
</dbReference>
<dbReference type="Pfam" id="PF00887">
    <property type="entry name" value="ACBP"/>
    <property type="match status" value="1"/>
</dbReference>
<dbReference type="Gene3D" id="1.20.80.10">
    <property type="match status" value="1"/>
</dbReference>
<dbReference type="PRINTS" id="PR00689">
    <property type="entry name" value="ACOABINDINGP"/>
</dbReference>
<protein>
    <recommendedName>
        <fullName evidence="2">ACB domain-containing protein</fullName>
    </recommendedName>
</protein>
<organism evidence="3 4">
    <name type="scientific">Buteo japonicus</name>
    <dbReference type="NCBI Taxonomy" id="224669"/>
    <lineage>
        <taxon>Eukaryota</taxon>
        <taxon>Metazoa</taxon>
        <taxon>Chordata</taxon>
        <taxon>Craniata</taxon>
        <taxon>Vertebrata</taxon>
        <taxon>Euteleostomi</taxon>
        <taxon>Archelosauria</taxon>
        <taxon>Archosauria</taxon>
        <taxon>Dinosauria</taxon>
        <taxon>Saurischia</taxon>
        <taxon>Theropoda</taxon>
        <taxon>Coelurosauria</taxon>
        <taxon>Aves</taxon>
        <taxon>Neognathae</taxon>
        <taxon>Neoaves</taxon>
        <taxon>Telluraves</taxon>
        <taxon>Accipitrimorphae</taxon>
        <taxon>Accipitriformes</taxon>
        <taxon>Accipitridae</taxon>
        <taxon>Accipitrinae</taxon>
        <taxon>Buteo</taxon>
    </lineage>
</organism>
<dbReference type="AlphaFoldDB" id="A0A8C0HP32"/>
<feature type="domain" description="ACB" evidence="2">
    <location>
        <begin position="1"/>
        <end position="63"/>
    </location>
</feature>
<dbReference type="InterPro" id="IPR000582">
    <property type="entry name" value="Acyl-CoA-binding_protein"/>
</dbReference>
<accession>A0A8C0HP32</accession>
<evidence type="ECO:0000313" key="4">
    <source>
        <dbReference type="Proteomes" id="UP000694555"/>
    </source>
</evidence>
<dbReference type="GO" id="GO:0000062">
    <property type="term" value="F:fatty-acyl-CoA binding"/>
    <property type="evidence" value="ECO:0007669"/>
    <property type="project" value="InterPro"/>
</dbReference>
<reference evidence="3" key="2">
    <citation type="submission" date="2025-09" db="UniProtKB">
        <authorList>
            <consortium name="Ensembl"/>
        </authorList>
    </citation>
    <scope>IDENTIFICATION</scope>
</reference>
<keyword evidence="1" id="KW-0446">Lipid-binding</keyword>
<evidence type="ECO:0000259" key="2">
    <source>
        <dbReference type="PROSITE" id="PS51228"/>
    </source>
</evidence>
<evidence type="ECO:0000313" key="3">
    <source>
        <dbReference type="Ensembl" id="ENSBJAP00000019049.1"/>
    </source>
</evidence>
<dbReference type="GO" id="GO:0006631">
    <property type="term" value="P:fatty acid metabolic process"/>
    <property type="evidence" value="ECO:0007669"/>
    <property type="project" value="TreeGrafter"/>
</dbReference>
<dbReference type="PANTHER" id="PTHR23310">
    <property type="entry name" value="ACYL-COA-BINDING PROTEIN, ACBP"/>
    <property type="match status" value="1"/>
</dbReference>
<dbReference type="InterPro" id="IPR014352">
    <property type="entry name" value="FERM/acyl-CoA-bd_prot_sf"/>
</dbReference>
<sequence length="107" mass="11852">MLRFYSYYKQATAGRCQGPRPGFWDPIGRYKWDAWHSLGRMSKEEAMAAYVAEMKKVAQKVTGRGRAAGVGRISSCGVLRRGGCAFSWRRSTSGQGRLCTGSPGHLM</sequence>
<dbReference type="GO" id="GO:0005737">
    <property type="term" value="C:cytoplasm"/>
    <property type="evidence" value="ECO:0007669"/>
    <property type="project" value="TreeGrafter"/>
</dbReference>
<proteinExistence type="predicted"/>
<dbReference type="Proteomes" id="UP000694555">
    <property type="component" value="Unplaced"/>
</dbReference>
<dbReference type="PANTHER" id="PTHR23310:SF53">
    <property type="entry name" value="ACYL-COA-BINDING DOMAIN-CONTAINING PROTEIN 4"/>
    <property type="match status" value="1"/>
</dbReference>
<evidence type="ECO:0000256" key="1">
    <source>
        <dbReference type="ARBA" id="ARBA00023121"/>
    </source>
</evidence>